<evidence type="ECO:0000313" key="1">
    <source>
        <dbReference type="EMBL" id="JAE01286.1"/>
    </source>
</evidence>
<reference evidence="1" key="2">
    <citation type="journal article" date="2015" name="Data Brief">
        <title>Shoot transcriptome of the giant reed, Arundo donax.</title>
        <authorList>
            <person name="Barrero R.A."/>
            <person name="Guerrero F.D."/>
            <person name="Moolhuijzen P."/>
            <person name="Goolsby J.A."/>
            <person name="Tidwell J."/>
            <person name="Bellgard S.E."/>
            <person name="Bellgard M.I."/>
        </authorList>
    </citation>
    <scope>NUCLEOTIDE SEQUENCE</scope>
    <source>
        <tissue evidence="1">Shoot tissue taken approximately 20 cm above the soil surface</tissue>
    </source>
</reference>
<reference evidence="1" key="1">
    <citation type="submission" date="2014-09" db="EMBL/GenBank/DDBJ databases">
        <authorList>
            <person name="Magalhaes I.L.F."/>
            <person name="Oliveira U."/>
            <person name="Santos F.R."/>
            <person name="Vidigal T.H.D.A."/>
            <person name="Brescovit A.D."/>
            <person name="Santos A.J."/>
        </authorList>
    </citation>
    <scope>NUCLEOTIDE SEQUENCE</scope>
    <source>
        <tissue evidence="1">Shoot tissue taken approximately 20 cm above the soil surface</tissue>
    </source>
</reference>
<organism evidence="1">
    <name type="scientific">Arundo donax</name>
    <name type="common">Giant reed</name>
    <name type="synonym">Donax arundinaceus</name>
    <dbReference type="NCBI Taxonomy" id="35708"/>
    <lineage>
        <taxon>Eukaryota</taxon>
        <taxon>Viridiplantae</taxon>
        <taxon>Streptophyta</taxon>
        <taxon>Embryophyta</taxon>
        <taxon>Tracheophyta</taxon>
        <taxon>Spermatophyta</taxon>
        <taxon>Magnoliopsida</taxon>
        <taxon>Liliopsida</taxon>
        <taxon>Poales</taxon>
        <taxon>Poaceae</taxon>
        <taxon>PACMAD clade</taxon>
        <taxon>Arundinoideae</taxon>
        <taxon>Arundineae</taxon>
        <taxon>Arundo</taxon>
    </lineage>
</organism>
<protein>
    <submittedName>
        <fullName evidence="1">Uncharacterized protein</fullName>
    </submittedName>
</protein>
<name>A0A0A9ETS1_ARUDO</name>
<dbReference type="EMBL" id="GBRH01196610">
    <property type="protein sequence ID" value="JAE01286.1"/>
    <property type="molecule type" value="Transcribed_RNA"/>
</dbReference>
<dbReference type="AlphaFoldDB" id="A0A0A9ETS1"/>
<accession>A0A0A9ETS1</accession>
<proteinExistence type="predicted"/>
<sequence>MIDLNGSQVSLPVVLSGFCKSSFVQLGLSTLINRGHRVT</sequence>